<accession>A0A6I6IKC6</accession>
<keyword evidence="3" id="KW-1185">Reference proteome</keyword>
<dbReference type="RefSeq" id="WP_157705180.1">
    <property type="nucleotide sequence ID" value="NZ_CP034347.1"/>
</dbReference>
<evidence type="ECO:0000313" key="2">
    <source>
        <dbReference type="EMBL" id="QGX96742.1"/>
    </source>
</evidence>
<geneLocation type="plasmid" evidence="3">
    <name>pmme07001</name>
</geneLocation>
<sequence>MTQIQRSCSAILATALALSAPLSSQADEVLPDDAIVQGRLCVGSTCANGEPFAGLLSSGYAKFKGSTPALEFEDTSTSSPTTDWRLSAGFNGEDTFQLQDIDVGSIPLQISAGAPSNSLFLAPDGSLGMGTKFPFRDLHIRKLDTPGIRLDQIGQGEAPPQNWEVFANDVLLAFKDFTQNTIPLGIAAGAPDDVVFLTDTGLVGMGTDLPSTGLHVQKSDGTGAILIEETSAGTLGQMTLRNNGITFFRLEDTSIAAGDNTGRAWNFQNQAGTFRITTAPGGPGEIEMIMTPAGDMTIKGSLTTGGGTCGGGCDAVFSDDYELPTIAEHQAQMWAAGHLPNVGPTVENAPINVSDKLGRMLNELEHAHIYIGQLHEQLEAQDALYQQQIAALTARLDALDAQ</sequence>
<reference evidence="2 3" key="1">
    <citation type="submission" date="2018-12" db="EMBL/GenBank/DDBJ databases">
        <title>Complete genome sequence of Roseovarius sp. MME-070.</title>
        <authorList>
            <person name="Nam Y.-D."/>
            <person name="Kang J."/>
            <person name="Chung W.-H."/>
            <person name="Park Y.S."/>
        </authorList>
    </citation>
    <scope>NUCLEOTIDE SEQUENCE [LARGE SCALE GENOMIC DNA]</scope>
    <source>
        <strain evidence="2 3">MME-070</strain>
        <plasmid evidence="3">pmme07001</plasmid>
    </source>
</reference>
<proteinExistence type="predicted"/>
<protein>
    <submittedName>
        <fullName evidence="2">Uncharacterized protein</fullName>
    </submittedName>
</protein>
<gene>
    <name evidence="2" type="ORF">EI983_00020</name>
</gene>
<dbReference type="AlphaFoldDB" id="A0A6I6IKC6"/>
<dbReference type="Proteomes" id="UP000428330">
    <property type="component" value="Plasmid pMME07001"/>
</dbReference>
<evidence type="ECO:0000256" key="1">
    <source>
        <dbReference type="SAM" id="SignalP"/>
    </source>
</evidence>
<dbReference type="EMBL" id="CP034347">
    <property type="protein sequence ID" value="QGX96742.1"/>
    <property type="molecule type" value="Genomic_DNA"/>
</dbReference>
<feature type="chain" id="PRO_5026158290" evidence="1">
    <location>
        <begin position="27"/>
        <end position="402"/>
    </location>
</feature>
<organism evidence="2 3">
    <name type="scientific">Roseovarius faecimaris</name>
    <dbReference type="NCBI Taxonomy" id="2494550"/>
    <lineage>
        <taxon>Bacteria</taxon>
        <taxon>Pseudomonadati</taxon>
        <taxon>Pseudomonadota</taxon>
        <taxon>Alphaproteobacteria</taxon>
        <taxon>Rhodobacterales</taxon>
        <taxon>Roseobacteraceae</taxon>
        <taxon>Roseovarius</taxon>
    </lineage>
</organism>
<dbReference type="OrthoDB" id="4463518at2"/>
<feature type="signal peptide" evidence="1">
    <location>
        <begin position="1"/>
        <end position="26"/>
    </location>
</feature>
<name>A0A6I6IKC6_9RHOB</name>
<keyword evidence="1" id="KW-0732">Signal</keyword>
<evidence type="ECO:0000313" key="3">
    <source>
        <dbReference type="Proteomes" id="UP000428330"/>
    </source>
</evidence>
<keyword evidence="2" id="KW-0614">Plasmid</keyword>
<dbReference type="KEGG" id="rom:EI983_00020"/>